<dbReference type="Proteomes" id="UP001596050">
    <property type="component" value="Unassembled WGS sequence"/>
</dbReference>
<accession>A0ABW0L0R5</accession>
<protein>
    <submittedName>
        <fullName evidence="1">Uncharacterized protein</fullName>
    </submittedName>
</protein>
<dbReference type="RefSeq" id="WP_379780986.1">
    <property type="nucleotide sequence ID" value="NZ_JBHSMU010000005.1"/>
</dbReference>
<organism evidence="1 2">
    <name type="scientific">Massilia niabensis</name>
    <dbReference type="NCBI Taxonomy" id="544910"/>
    <lineage>
        <taxon>Bacteria</taxon>
        <taxon>Pseudomonadati</taxon>
        <taxon>Pseudomonadota</taxon>
        <taxon>Betaproteobacteria</taxon>
        <taxon>Burkholderiales</taxon>
        <taxon>Oxalobacteraceae</taxon>
        <taxon>Telluria group</taxon>
        <taxon>Massilia</taxon>
    </lineage>
</organism>
<evidence type="ECO:0000313" key="2">
    <source>
        <dbReference type="Proteomes" id="UP001596050"/>
    </source>
</evidence>
<keyword evidence="2" id="KW-1185">Reference proteome</keyword>
<sequence length="132" mass="14869">MVESNLGDVVEKYEMEIVELNANEVILKTRAYVLDVVADRDGVAIIYFDRDAVPLRGYNVFLYLLKARRELLLFVGEKPVPSTYTDFIDSELASLLQHLRVAAHDILSGSKTWISAYSWPAVRPSPSILAIL</sequence>
<gene>
    <name evidence="1" type="ORF">ACFPN5_05600</name>
</gene>
<proteinExistence type="predicted"/>
<evidence type="ECO:0000313" key="1">
    <source>
        <dbReference type="EMBL" id="MFC5459279.1"/>
    </source>
</evidence>
<dbReference type="EMBL" id="JBHSMU010000005">
    <property type="protein sequence ID" value="MFC5459279.1"/>
    <property type="molecule type" value="Genomic_DNA"/>
</dbReference>
<comment type="caution">
    <text evidence="1">The sequence shown here is derived from an EMBL/GenBank/DDBJ whole genome shotgun (WGS) entry which is preliminary data.</text>
</comment>
<reference evidence="2" key="1">
    <citation type="journal article" date="2019" name="Int. J. Syst. Evol. Microbiol.">
        <title>The Global Catalogue of Microorganisms (GCM) 10K type strain sequencing project: providing services to taxonomists for standard genome sequencing and annotation.</title>
        <authorList>
            <consortium name="The Broad Institute Genomics Platform"/>
            <consortium name="The Broad Institute Genome Sequencing Center for Infectious Disease"/>
            <person name="Wu L."/>
            <person name="Ma J."/>
        </authorList>
    </citation>
    <scope>NUCLEOTIDE SEQUENCE [LARGE SCALE GENOMIC DNA]</scope>
    <source>
        <strain evidence="2">KACC 12649</strain>
    </source>
</reference>
<name>A0ABW0L0R5_9BURK</name>